<gene>
    <name evidence="1" type="ORF">BKA59DRAFT_181861</name>
</gene>
<accession>A0A8K0WC07</accession>
<organism evidence="1 2">
    <name type="scientific">Fusarium tricinctum</name>
    <dbReference type="NCBI Taxonomy" id="61284"/>
    <lineage>
        <taxon>Eukaryota</taxon>
        <taxon>Fungi</taxon>
        <taxon>Dikarya</taxon>
        <taxon>Ascomycota</taxon>
        <taxon>Pezizomycotina</taxon>
        <taxon>Sordariomycetes</taxon>
        <taxon>Hypocreomycetidae</taxon>
        <taxon>Hypocreales</taxon>
        <taxon>Nectriaceae</taxon>
        <taxon>Fusarium</taxon>
        <taxon>Fusarium tricinctum species complex</taxon>
    </lineage>
</organism>
<name>A0A8K0WC07_9HYPO</name>
<dbReference type="Proteomes" id="UP000813427">
    <property type="component" value="Unassembled WGS sequence"/>
</dbReference>
<sequence>MYAWCCAAFPLLVAPPAAYIHHFYNLFIIDQGLAHLEKDCNFTELYMWYLCLPVCSSWFGGKADEFPSVPFIYNTHPRPENDLCS</sequence>
<evidence type="ECO:0000313" key="1">
    <source>
        <dbReference type="EMBL" id="KAH7245932.1"/>
    </source>
</evidence>
<dbReference type="EMBL" id="JAGPXF010000004">
    <property type="protein sequence ID" value="KAH7245932.1"/>
    <property type="molecule type" value="Genomic_DNA"/>
</dbReference>
<proteinExistence type="predicted"/>
<dbReference type="AlphaFoldDB" id="A0A8K0WC07"/>
<protein>
    <submittedName>
        <fullName evidence="1">Uncharacterized protein</fullName>
    </submittedName>
</protein>
<comment type="caution">
    <text evidence="1">The sequence shown here is derived from an EMBL/GenBank/DDBJ whole genome shotgun (WGS) entry which is preliminary data.</text>
</comment>
<evidence type="ECO:0000313" key="2">
    <source>
        <dbReference type="Proteomes" id="UP000813427"/>
    </source>
</evidence>
<keyword evidence="2" id="KW-1185">Reference proteome</keyword>
<reference evidence="1" key="1">
    <citation type="journal article" date="2021" name="Nat. Commun.">
        <title>Genetic determinants of endophytism in the Arabidopsis root mycobiome.</title>
        <authorList>
            <person name="Mesny F."/>
            <person name="Miyauchi S."/>
            <person name="Thiergart T."/>
            <person name="Pickel B."/>
            <person name="Atanasova L."/>
            <person name="Karlsson M."/>
            <person name="Huettel B."/>
            <person name="Barry K.W."/>
            <person name="Haridas S."/>
            <person name="Chen C."/>
            <person name="Bauer D."/>
            <person name="Andreopoulos W."/>
            <person name="Pangilinan J."/>
            <person name="LaButti K."/>
            <person name="Riley R."/>
            <person name="Lipzen A."/>
            <person name="Clum A."/>
            <person name="Drula E."/>
            <person name="Henrissat B."/>
            <person name="Kohler A."/>
            <person name="Grigoriev I.V."/>
            <person name="Martin F.M."/>
            <person name="Hacquard S."/>
        </authorList>
    </citation>
    <scope>NUCLEOTIDE SEQUENCE</scope>
    <source>
        <strain evidence="1">MPI-SDFR-AT-0068</strain>
    </source>
</reference>